<feature type="domain" description="URB1 C-terminal" evidence="2">
    <location>
        <begin position="194"/>
        <end position="387"/>
    </location>
</feature>
<evidence type="ECO:0008006" key="5">
    <source>
        <dbReference type="Google" id="ProtNLM"/>
    </source>
</evidence>
<dbReference type="EMBL" id="CADEPM010000001">
    <property type="protein sequence ID" value="CAB3396985.1"/>
    <property type="molecule type" value="Genomic_DNA"/>
</dbReference>
<evidence type="ECO:0000313" key="4">
    <source>
        <dbReference type="Proteomes" id="UP000494206"/>
    </source>
</evidence>
<dbReference type="Gene3D" id="3.30.20.10">
    <property type="entry name" value="Endochitinase, domain 2"/>
    <property type="match status" value="1"/>
</dbReference>
<dbReference type="GO" id="GO:0016998">
    <property type="term" value="P:cell wall macromolecule catabolic process"/>
    <property type="evidence" value="ECO:0007669"/>
    <property type="project" value="InterPro"/>
</dbReference>
<evidence type="ECO:0000259" key="2">
    <source>
        <dbReference type="Pfam" id="PF16201"/>
    </source>
</evidence>
<evidence type="ECO:0000313" key="3">
    <source>
        <dbReference type="EMBL" id="CAB3396985.1"/>
    </source>
</evidence>
<dbReference type="CDD" id="cd00325">
    <property type="entry name" value="chitinase_GH19"/>
    <property type="match status" value="1"/>
</dbReference>
<dbReference type="OrthoDB" id="72892at2759"/>
<dbReference type="InterPro" id="IPR023346">
    <property type="entry name" value="Lysozyme-like_dom_sf"/>
</dbReference>
<dbReference type="GO" id="GO:0006032">
    <property type="term" value="P:chitin catabolic process"/>
    <property type="evidence" value="ECO:0007669"/>
    <property type="project" value="InterPro"/>
</dbReference>
<proteinExistence type="predicted"/>
<dbReference type="GO" id="GO:0004568">
    <property type="term" value="F:chitinase activity"/>
    <property type="evidence" value="ECO:0007669"/>
    <property type="project" value="InterPro"/>
</dbReference>
<dbReference type="Pfam" id="PF16201">
    <property type="entry name" value="NopRA1"/>
    <property type="match status" value="1"/>
</dbReference>
<comment type="caution">
    <text evidence="3">The sequence shown here is derived from an EMBL/GenBank/DDBJ whole genome shotgun (WGS) entry which is preliminary data.</text>
</comment>
<keyword evidence="4" id="KW-1185">Reference proteome</keyword>
<accession>A0A8S1EAA2</accession>
<dbReference type="SUPFAM" id="SSF53955">
    <property type="entry name" value="Lysozyme-like"/>
    <property type="match status" value="1"/>
</dbReference>
<feature type="domain" description="Glycoside hydrolase family 19 catalytic" evidence="1">
    <location>
        <begin position="745"/>
        <end position="878"/>
    </location>
</feature>
<dbReference type="InterPro" id="IPR000726">
    <property type="entry name" value="Glyco_hydro_19_cat"/>
</dbReference>
<dbReference type="InterPro" id="IPR032436">
    <property type="entry name" value="URB1_C"/>
</dbReference>
<sequence length="983" mass="113162">MKKRSRQTDEEELSGELLTSQALIKRIEAENWVGSVEETSEIRKILEDMRDDDSAKNSVKNISLLALSNLLISYHATCAEIDKNIFGILMFLEKYGTDFSVLQPMVFGEEAQRNYYNLRKMGQSLHVKITPDDAIKTFLNSATIWNTMKYHVREVSEENAEKIYDVRYILRFLYSLLYPASPLSCRLFIERNCLALLFSCTSSSDPDIRTIAYACLQRYMNLLQELKLEVFAEKSLVVYLIRMFKHSSDKPISRVSSIVSHFFAKVSKLLLEPNNVVYPQIMAFLCMKPIFDTENVPEFLKLFFSSSPEHHNEEREWILSLIAEAMLEPIDYQLLQNRAGIKLLLSAFSSLWINKESRALILRILQNCVLMPSVAHDLFNREALHSWIVANIESKRFTDWERNYLAQIFANLVENERKYQRSQKGGKVELCTTSVITSKICNKKISQVLTRIITHNKNGREAEKAQESLSKIEEVINRKWKIKQKKPELCKHEIAIIGFCGDAFGGEPNRAEPVRLDGVLRASADRTHFGQMFALFLLVISPASIDSASIPEFCPQFAVYGKLPDEGCEQPSDPNDLPESDIEKWFTREMFDDLFPKSNIGLGPNSCLPYSYDAFIIAARYFPEFGASHPNRHFKPHEHHKRDVAAFFAHALQETGENDVGLYNNTDLTVEQAHECFYRGGFYNWFERGPTSNFLPPDSPGHHPEDGKRCVLDGRYCKSESVLDFWYPCNPETEELGNTTYYQGCYFGRGALQLSWNYNYGLFQQFLLTKNIKVDLIENPNLVLTKMDPPLAMMASLWFYMTPQPPKPSMHQIVVGDWRPSSKNRRAGYHGPIFGPTSLIINNECGGEDREEPGGPGESRRIKAFKWFCKYFKVPVGTERTLSCKGMLDNFDAVQHMYSWHPDWGNMWKSQACDCAPAPYGGPLPYYDPKFYPHEFTKQNDRNRLRCVYSIYENPHLFRLDEGNSPCLKHKPKIKLTRTGLRN</sequence>
<dbReference type="AlphaFoldDB" id="A0A8S1EAA2"/>
<dbReference type="SUPFAM" id="SSF48371">
    <property type="entry name" value="ARM repeat"/>
    <property type="match status" value="1"/>
</dbReference>
<dbReference type="PANTHER" id="PTHR47836">
    <property type="entry name" value="PROTEIN CBG09520-RELATED"/>
    <property type="match status" value="1"/>
</dbReference>
<dbReference type="PANTHER" id="PTHR47836:SF1">
    <property type="entry name" value="GLYCO_HYDRO_19_CAT DOMAIN-CONTAINING PROTEIN"/>
    <property type="match status" value="1"/>
</dbReference>
<dbReference type="Proteomes" id="UP000494206">
    <property type="component" value="Unassembled WGS sequence"/>
</dbReference>
<reference evidence="3 4" key="1">
    <citation type="submission" date="2020-04" db="EMBL/GenBank/DDBJ databases">
        <authorList>
            <person name="Laetsch R D."/>
            <person name="Stevens L."/>
            <person name="Kumar S."/>
            <person name="Blaxter L. M."/>
        </authorList>
    </citation>
    <scope>NUCLEOTIDE SEQUENCE [LARGE SCALE GENOMIC DNA]</scope>
</reference>
<name>A0A8S1EAA2_9PELO</name>
<dbReference type="Pfam" id="PF00182">
    <property type="entry name" value="Glyco_hydro_19"/>
    <property type="match status" value="1"/>
</dbReference>
<dbReference type="InterPro" id="IPR016024">
    <property type="entry name" value="ARM-type_fold"/>
</dbReference>
<protein>
    <recommendedName>
        <fullName evidence="5">Glycoside hydrolase family 19 catalytic domain-containing protein</fullName>
    </recommendedName>
</protein>
<evidence type="ECO:0000259" key="1">
    <source>
        <dbReference type="Pfam" id="PF00182"/>
    </source>
</evidence>
<dbReference type="Gene3D" id="1.10.530.10">
    <property type="match status" value="1"/>
</dbReference>
<organism evidence="3 4">
    <name type="scientific">Caenorhabditis bovis</name>
    <dbReference type="NCBI Taxonomy" id="2654633"/>
    <lineage>
        <taxon>Eukaryota</taxon>
        <taxon>Metazoa</taxon>
        <taxon>Ecdysozoa</taxon>
        <taxon>Nematoda</taxon>
        <taxon>Chromadorea</taxon>
        <taxon>Rhabditida</taxon>
        <taxon>Rhabditina</taxon>
        <taxon>Rhabditomorpha</taxon>
        <taxon>Rhabditoidea</taxon>
        <taxon>Rhabditidae</taxon>
        <taxon>Peloderinae</taxon>
        <taxon>Caenorhabditis</taxon>
    </lineage>
</organism>
<gene>
    <name evidence="3" type="ORF">CBOVIS_LOCUS465</name>
</gene>
<dbReference type="InterPro" id="IPR011989">
    <property type="entry name" value="ARM-like"/>
</dbReference>
<dbReference type="Gene3D" id="1.25.10.10">
    <property type="entry name" value="Leucine-rich Repeat Variant"/>
    <property type="match status" value="1"/>
</dbReference>